<sequence length="293" mass="31813">MHIVLGGTGHVGSAAAKTLLGEGEPVTVVTRDRSKSADWLGQGAEVAVADVRDREALRRVLLKGERLFLLNPPADPSTDTDVEERATVAAIVDAVHGSGLEKIVAESTYGAQPGERCGDLSILYELERKLHDQPIPASIIRAAYYMSNWDSALQTAEQDGVVHSLLPADFKLPMVAPQDLGRAAARLMMEPVEQTGIHYVEGPSRYCAADVAAAFSEELKRDVKVVTAPRETWEETFEAMGFSKPAAQSYARMTAVSVDEGYEMPGNPERGTMSLQQYISELVQHGRKGQQVH</sequence>
<dbReference type="PANTHER" id="PTHR43162">
    <property type="match status" value="1"/>
</dbReference>
<dbReference type="InterPro" id="IPR051604">
    <property type="entry name" value="Ergot_Alk_Oxidoreductase"/>
</dbReference>
<keyword evidence="3" id="KW-1185">Reference proteome</keyword>
<proteinExistence type="predicted"/>
<feature type="domain" description="NmrA-like" evidence="1">
    <location>
        <begin position="3"/>
        <end position="257"/>
    </location>
</feature>
<dbReference type="PANTHER" id="PTHR43162:SF1">
    <property type="entry name" value="PRESTALK A DIFFERENTIATION PROTEIN A"/>
    <property type="match status" value="1"/>
</dbReference>
<gene>
    <name evidence="2" type="ORF">ACFOJ9_23160</name>
</gene>
<dbReference type="SUPFAM" id="SSF51735">
    <property type="entry name" value="NAD(P)-binding Rossmann-fold domains"/>
    <property type="match status" value="1"/>
</dbReference>
<name>A0ABV7MRT9_9HYPH</name>
<dbReference type="Gene3D" id="3.90.25.10">
    <property type="entry name" value="UDP-galactose 4-epimerase, domain 1"/>
    <property type="match status" value="1"/>
</dbReference>
<evidence type="ECO:0000313" key="2">
    <source>
        <dbReference type="EMBL" id="MFC3324642.1"/>
    </source>
</evidence>
<evidence type="ECO:0000313" key="3">
    <source>
        <dbReference type="Proteomes" id="UP001595648"/>
    </source>
</evidence>
<organism evidence="2 3">
    <name type="scientific">Mesorhizobium cantuariense</name>
    <dbReference type="NCBI Taxonomy" id="1300275"/>
    <lineage>
        <taxon>Bacteria</taxon>
        <taxon>Pseudomonadati</taxon>
        <taxon>Pseudomonadota</taxon>
        <taxon>Alphaproteobacteria</taxon>
        <taxon>Hyphomicrobiales</taxon>
        <taxon>Phyllobacteriaceae</taxon>
        <taxon>Mesorhizobium</taxon>
    </lineage>
</organism>
<comment type="caution">
    <text evidence="2">The sequence shown here is derived from an EMBL/GenBank/DDBJ whole genome shotgun (WGS) entry which is preliminary data.</text>
</comment>
<dbReference type="Pfam" id="PF05368">
    <property type="entry name" value="NmrA"/>
    <property type="match status" value="1"/>
</dbReference>
<reference evidence="3" key="1">
    <citation type="journal article" date="2019" name="Int. J. Syst. Evol. Microbiol.">
        <title>The Global Catalogue of Microorganisms (GCM) 10K type strain sequencing project: providing services to taxonomists for standard genome sequencing and annotation.</title>
        <authorList>
            <consortium name="The Broad Institute Genomics Platform"/>
            <consortium name="The Broad Institute Genome Sequencing Center for Infectious Disease"/>
            <person name="Wu L."/>
            <person name="Ma J."/>
        </authorList>
    </citation>
    <scope>NUCLEOTIDE SEQUENCE [LARGE SCALE GENOMIC DNA]</scope>
    <source>
        <strain evidence="3">ICMP 19515</strain>
    </source>
</reference>
<accession>A0ABV7MRT9</accession>
<dbReference type="InterPro" id="IPR008030">
    <property type="entry name" value="NmrA-like"/>
</dbReference>
<protein>
    <submittedName>
        <fullName evidence="2">NmrA family NAD(P)-binding protein</fullName>
    </submittedName>
</protein>
<dbReference type="Gene3D" id="3.40.50.720">
    <property type="entry name" value="NAD(P)-binding Rossmann-like Domain"/>
    <property type="match status" value="1"/>
</dbReference>
<dbReference type="Proteomes" id="UP001595648">
    <property type="component" value="Unassembled WGS sequence"/>
</dbReference>
<dbReference type="EMBL" id="JBHRVD010000001">
    <property type="protein sequence ID" value="MFC3324642.1"/>
    <property type="molecule type" value="Genomic_DNA"/>
</dbReference>
<dbReference type="RefSeq" id="WP_378981659.1">
    <property type="nucleotide sequence ID" value="NZ_JBHRVD010000001.1"/>
</dbReference>
<evidence type="ECO:0000259" key="1">
    <source>
        <dbReference type="Pfam" id="PF05368"/>
    </source>
</evidence>
<dbReference type="InterPro" id="IPR036291">
    <property type="entry name" value="NAD(P)-bd_dom_sf"/>
</dbReference>